<evidence type="ECO:0000313" key="2">
    <source>
        <dbReference type="Proteomes" id="UP000575898"/>
    </source>
</evidence>
<reference evidence="1 2" key="1">
    <citation type="submission" date="2020-08" db="EMBL/GenBank/DDBJ databases">
        <title>Genomic Encyclopedia of Type Strains, Phase IV (KMG-IV): sequencing the most valuable type-strain genomes for metagenomic binning, comparative biology and taxonomic classification.</title>
        <authorList>
            <person name="Goeker M."/>
        </authorList>
    </citation>
    <scope>NUCLEOTIDE SEQUENCE [LARGE SCALE GENOMIC DNA]</scope>
    <source>
        <strain evidence="1 2">DSM 27165</strain>
    </source>
</reference>
<dbReference type="Proteomes" id="UP000575898">
    <property type="component" value="Unassembled WGS sequence"/>
</dbReference>
<dbReference type="AlphaFoldDB" id="A0A840MBS7"/>
<proteinExistence type="predicted"/>
<gene>
    <name evidence="1" type="ORF">HNQ59_000046</name>
</gene>
<organism evidence="1 2">
    <name type="scientific">Chitinivorax tropicus</name>
    <dbReference type="NCBI Taxonomy" id="714531"/>
    <lineage>
        <taxon>Bacteria</taxon>
        <taxon>Pseudomonadati</taxon>
        <taxon>Pseudomonadota</taxon>
        <taxon>Betaproteobacteria</taxon>
        <taxon>Chitinivorax</taxon>
    </lineage>
</organism>
<evidence type="ECO:0000313" key="1">
    <source>
        <dbReference type="EMBL" id="MBB5016784.1"/>
    </source>
</evidence>
<protein>
    <submittedName>
        <fullName evidence="1">Uncharacterized protein</fullName>
    </submittedName>
</protein>
<name>A0A840MBS7_9PROT</name>
<dbReference type="EMBL" id="JACHHY010000001">
    <property type="protein sequence ID" value="MBB5016784.1"/>
    <property type="molecule type" value="Genomic_DNA"/>
</dbReference>
<sequence>MVINHHLLKYLWSEQFAFESHVNTQYISLIMNDQGSAEMNVSKLVAGAMMLGAMGLANATTKNGTCFYTSIIEPGASTTKVGNRVQINVKFITSRDFFNTAGCGTFDNVPVIIVDRSTGRQVAESQLIANNNPNQTYGGQWITPAITISTQGWATGSYDLVGYVGFNGWYHDTNPSPFQLHLTN</sequence>
<comment type="caution">
    <text evidence="1">The sequence shown here is derived from an EMBL/GenBank/DDBJ whole genome shotgun (WGS) entry which is preliminary data.</text>
</comment>
<keyword evidence="2" id="KW-1185">Reference proteome</keyword>
<dbReference type="RefSeq" id="WP_184033551.1">
    <property type="nucleotide sequence ID" value="NZ_JACHHY010000001.1"/>
</dbReference>
<accession>A0A840MBS7</accession>